<organism evidence="1">
    <name type="scientific">viral metagenome</name>
    <dbReference type="NCBI Taxonomy" id="1070528"/>
    <lineage>
        <taxon>unclassified sequences</taxon>
        <taxon>metagenomes</taxon>
        <taxon>organismal metagenomes</taxon>
    </lineage>
</organism>
<evidence type="ECO:0000313" key="1">
    <source>
        <dbReference type="EMBL" id="QJA82848.1"/>
    </source>
</evidence>
<gene>
    <name evidence="1" type="ORF">MM415A00367_0036</name>
</gene>
<reference evidence="1" key="1">
    <citation type="submission" date="2020-03" db="EMBL/GenBank/DDBJ databases">
        <title>The deep terrestrial virosphere.</title>
        <authorList>
            <person name="Holmfeldt K."/>
            <person name="Nilsson E."/>
            <person name="Simone D."/>
            <person name="Lopez-Fernandez M."/>
            <person name="Wu X."/>
            <person name="de Brujin I."/>
            <person name="Lundin D."/>
            <person name="Andersson A."/>
            <person name="Bertilsson S."/>
            <person name="Dopson M."/>
        </authorList>
    </citation>
    <scope>NUCLEOTIDE SEQUENCE</scope>
    <source>
        <strain evidence="1">MM415A00367</strain>
    </source>
</reference>
<sequence length="55" mass="6027">MADSTTIKLIEEKIKLVEAAGFGEVIVKVKNGAAYRVVVSDDILLEHGRLDKKSQ</sequence>
<dbReference type="EMBL" id="MT142497">
    <property type="protein sequence ID" value="QJA82848.1"/>
    <property type="molecule type" value="Genomic_DNA"/>
</dbReference>
<proteinExistence type="predicted"/>
<name>A0A6M3KND4_9ZZZZ</name>
<accession>A0A6M3KND4</accession>
<dbReference type="AlphaFoldDB" id="A0A6M3KND4"/>
<protein>
    <submittedName>
        <fullName evidence="1">Uncharacterized protein</fullName>
    </submittedName>
</protein>